<dbReference type="GO" id="GO:0005634">
    <property type="term" value="C:nucleus"/>
    <property type="evidence" value="ECO:0007669"/>
    <property type="project" value="UniProtKB-SubCell"/>
</dbReference>
<reference evidence="12" key="1">
    <citation type="submission" date="2022-03" db="EMBL/GenBank/DDBJ databases">
        <authorList>
            <person name="Lindestad O."/>
        </authorList>
    </citation>
    <scope>NUCLEOTIDE SEQUENCE</scope>
</reference>
<dbReference type="InterPro" id="IPR016355">
    <property type="entry name" value="NR5-like"/>
</dbReference>
<sequence>MHEDNSSNHDNDKTERKSGMSWKRVENEKRRMLGEKYTGFRKAEEKYVQDSLKGERKLGPVCNSKFCQKNEIFECSKFSDEIRQSIFGEFWKMTWEEKKIFVLSMIDIRAKDTPFIVKPPCPVCGDATSGTHYGIQTCESCKLFFKRTLQMNKQSEYFCTRFNPAHGEVCNINVDTRSYCRHYGIVPRYSWSRQGNAIIMLGEYRFKKRSKHLNQKQEIHWVCNKCDKGCKAKLTTLNDAIIRINNVHKHDGSRRVK</sequence>
<keyword evidence="3" id="KW-0863">Zinc-finger</keyword>
<dbReference type="PANTHER" id="PTHR24086:SF25">
    <property type="entry name" value="NUCLEAR HORMONE RECEPTOR FTZ-F1 BETA"/>
    <property type="match status" value="1"/>
</dbReference>
<name>A0A8S4SL76_9NEOP</name>
<accession>A0A8S4SL76</accession>
<dbReference type="Pfam" id="PF00105">
    <property type="entry name" value="zf-C4"/>
    <property type="match status" value="1"/>
</dbReference>
<protein>
    <submittedName>
        <fullName evidence="12">Jg8383 protein</fullName>
    </submittedName>
</protein>
<keyword evidence="2" id="KW-0479">Metal-binding</keyword>
<keyword evidence="13" id="KW-1185">Reference proteome</keyword>
<evidence type="ECO:0000313" key="13">
    <source>
        <dbReference type="Proteomes" id="UP000838756"/>
    </source>
</evidence>
<dbReference type="AlphaFoldDB" id="A0A8S4SL76"/>
<dbReference type="InterPro" id="IPR001628">
    <property type="entry name" value="Znf_hrmn_rcpt"/>
</dbReference>
<dbReference type="EMBL" id="CAKXAJ010026408">
    <property type="protein sequence ID" value="CAH2267921.1"/>
    <property type="molecule type" value="Genomic_DNA"/>
</dbReference>
<dbReference type="Gene3D" id="3.30.50.10">
    <property type="entry name" value="Erythroid Transcription Factor GATA-1, subunit A"/>
    <property type="match status" value="1"/>
</dbReference>
<evidence type="ECO:0000256" key="2">
    <source>
        <dbReference type="ARBA" id="ARBA00022723"/>
    </source>
</evidence>
<keyword evidence="4" id="KW-0862">Zinc</keyword>
<evidence type="ECO:0000256" key="9">
    <source>
        <dbReference type="ARBA" id="ARBA00023242"/>
    </source>
</evidence>
<proteinExistence type="predicted"/>
<evidence type="ECO:0000256" key="10">
    <source>
        <dbReference type="SAM" id="MobiDB-lite"/>
    </source>
</evidence>
<evidence type="ECO:0000256" key="5">
    <source>
        <dbReference type="ARBA" id="ARBA00023015"/>
    </source>
</evidence>
<evidence type="ECO:0000256" key="6">
    <source>
        <dbReference type="ARBA" id="ARBA00023125"/>
    </source>
</evidence>
<dbReference type="GO" id="GO:0004879">
    <property type="term" value="F:nuclear receptor activity"/>
    <property type="evidence" value="ECO:0007669"/>
    <property type="project" value="InterPro"/>
</dbReference>
<dbReference type="PROSITE" id="PS51030">
    <property type="entry name" value="NUCLEAR_REC_DBD_2"/>
    <property type="match status" value="1"/>
</dbReference>
<keyword evidence="8" id="KW-0675">Receptor</keyword>
<evidence type="ECO:0000256" key="7">
    <source>
        <dbReference type="ARBA" id="ARBA00023163"/>
    </source>
</evidence>
<dbReference type="PRINTS" id="PR00047">
    <property type="entry name" value="STROIDFINGER"/>
</dbReference>
<keyword evidence="7" id="KW-0804">Transcription</keyword>
<dbReference type="Gene3D" id="2.20.25.240">
    <property type="match status" value="1"/>
</dbReference>
<dbReference type="GO" id="GO:0043565">
    <property type="term" value="F:sequence-specific DNA binding"/>
    <property type="evidence" value="ECO:0007669"/>
    <property type="project" value="InterPro"/>
</dbReference>
<feature type="domain" description="Nuclear receptor" evidence="11">
    <location>
        <begin position="118"/>
        <end position="181"/>
    </location>
</feature>
<evidence type="ECO:0000256" key="3">
    <source>
        <dbReference type="ARBA" id="ARBA00022771"/>
    </source>
</evidence>
<organism evidence="12 13">
    <name type="scientific">Pararge aegeria aegeria</name>
    <dbReference type="NCBI Taxonomy" id="348720"/>
    <lineage>
        <taxon>Eukaryota</taxon>
        <taxon>Metazoa</taxon>
        <taxon>Ecdysozoa</taxon>
        <taxon>Arthropoda</taxon>
        <taxon>Hexapoda</taxon>
        <taxon>Insecta</taxon>
        <taxon>Pterygota</taxon>
        <taxon>Neoptera</taxon>
        <taxon>Endopterygota</taxon>
        <taxon>Lepidoptera</taxon>
        <taxon>Glossata</taxon>
        <taxon>Ditrysia</taxon>
        <taxon>Papilionoidea</taxon>
        <taxon>Nymphalidae</taxon>
        <taxon>Satyrinae</taxon>
        <taxon>Satyrini</taxon>
        <taxon>Parargina</taxon>
        <taxon>Pararge</taxon>
    </lineage>
</organism>
<keyword evidence="9" id="KW-0539">Nucleus</keyword>
<dbReference type="InterPro" id="IPR013088">
    <property type="entry name" value="Znf_NHR/GATA"/>
</dbReference>
<comment type="caution">
    <text evidence="12">The sequence shown here is derived from an EMBL/GenBank/DDBJ whole genome shotgun (WGS) entry which is preliminary data.</text>
</comment>
<evidence type="ECO:0000256" key="1">
    <source>
        <dbReference type="ARBA" id="ARBA00004123"/>
    </source>
</evidence>
<feature type="region of interest" description="Disordered" evidence="10">
    <location>
        <begin position="1"/>
        <end position="27"/>
    </location>
</feature>
<evidence type="ECO:0000259" key="11">
    <source>
        <dbReference type="PROSITE" id="PS51030"/>
    </source>
</evidence>
<keyword evidence="5" id="KW-0805">Transcription regulation</keyword>
<dbReference type="Proteomes" id="UP000838756">
    <property type="component" value="Unassembled WGS sequence"/>
</dbReference>
<dbReference type="SUPFAM" id="SSF57716">
    <property type="entry name" value="Glucocorticoid receptor-like (DNA-binding domain)"/>
    <property type="match status" value="1"/>
</dbReference>
<evidence type="ECO:0000256" key="8">
    <source>
        <dbReference type="ARBA" id="ARBA00023170"/>
    </source>
</evidence>
<keyword evidence="6" id="KW-0238">DNA-binding</keyword>
<dbReference type="GO" id="GO:0008270">
    <property type="term" value="F:zinc ion binding"/>
    <property type="evidence" value="ECO:0007669"/>
    <property type="project" value="UniProtKB-KW"/>
</dbReference>
<dbReference type="OrthoDB" id="6159439at2759"/>
<comment type="subcellular location">
    <subcellularLocation>
        <location evidence="1">Nucleus</location>
    </subcellularLocation>
</comment>
<dbReference type="PANTHER" id="PTHR24086">
    <property type="entry name" value="NUCLEAR RECEPTOR SUBFAMILY 5 GROUP A"/>
    <property type="match status" value="1"/>
</dbReference>
<dbReference type="PROSITE" id="PS00031">
    <property type="entry name" value="NUCLEAR_REC_DBD_1"/>
    <property type="match status" value="1"/>
</dbReference>
<evidence type="ECO:0000313" key="12">
    <source>
        <dbReference type="EMBL" id="CAH2267921.1"/>
    </source>
</evidence>
<evidence type="ECO:0000256" key="4">
    <source>
        <dbReference type="ARBA" id="ARBA00022833"/>
    </source>
</evidence>
<gene>
    <name evidence="12" type="primary">jg8383</name>
    <name evidence="12" type="ORF">PAEG_LOCUS26401</name>
</gene>
<dbReference type="SMART" id="SM00399">
    <property type="entry name" value="ZnF_C4"/>
    <property type="match status" value="1"/>
</dbReference>